<organism evidence="5">
    <name type="scientific">marine sediment metagenome</name>
    <dbReference type="NCBI Taxonomy" id="412755"/>
    <lineage>
        <taxon>unclassified sequences</taxon>
        <taxon>metagenomes</taxon>
        <taxon>ecological metagenomes</taxon>
    </lineage>
</organism>
<evidence type="ECO:0008006" key="6">
    <source>
        <dbReference type="Google" id="ProtNLM"/>
    </source>
</evidence>
<keyword evidence="3" id="KW-0547">Nucleotide-binding</keyword>
<dbReference type="EMBL" id="BARS01048781">
    <property type="protein sequence ID" value="GAG28271.1"/>
    <property type="molecule type" value="Genomic_DNA"/>
</dbReference>
<dbReference type="GO" id="GO:0006400">
    <property type="term" value="P:tRNA modification"/>
    <property type="evidence" value="ECO:0007669"/>
    <property type="project" value="TreeGrafter"/>
</dbReference>
<gene>
    <name evidence="5" type="ORF">S01H1_73045</name>
</gene>
<dbReference type="GO" id="GO:0052381">
    <property type="term" value="F:tRNA dimethylallyltransferase activity"/>
    <property type="evidence" value="ECO:0007669"/>
    <property type="project" value="TreeGrafter"/>
</dbReference>
<dbReference type="InterPro" id="IPR027417">
    <property type="entry name" value="P-loop_NTPase"/>
</dbReference>
<evidence type="ECO:0000256" key="4">
    <source>
        <dbReference type="ARBA" id="ARBA00022840"/>
    </source>
</evidence>
<protein>
    <recommendedName>
        <fullName evidence="6">tRNA dimethylallyltransferase</fullName>
    </recommendedName>
</protein>
<keyword evidence="2" id="KW-0808">Transferase</keyword>
<dbReference type="Gene3D" id="3.40.50.300">
    <property type="entry name" value="P-loop containing nucleotide triphosphate hydrolases"/>
    <property type="match status" value="1"/>
</dbReference>
<keyword evidence="4" id="KW-0067">ATP-binding</keyword>
<feature type="non-terminal residue" evidence="5">
    <location>
        <position position="1"/>
    </location>
</feature>
<dbReference type="AlphaFoldDB" id="X0XTS4"/>
<dbReference type="PANTHER" id="PTHR11088:SF60">
    <property type="entry name" value="TRNA DIMETHYLALLYLTRANSFERASE"/>
    <property type="match status" value="1"/>
</dbReference>
<evidence type="ECO:0000256" key="2">
    <source>
        <dbReference type="ARBA" id="ARBA00022679"/>
    </source>
</evidence>
<evidence type="ECO:0000313" key="5">
    <source>
        <dbReference type="EMBL" id="GAG28271.1"/>
    </source>
</evidence>
<comment type="caution">
    <text evidence="5">The sequence shown here is derived from an EMBL/GenBank/DDBJ whole genome shotgun (WGS) entry which is preliminary data.</text>
</comment>
<evidence type="ECO:0000256" key="3">
    <source>
        <dbReference type="ARBA" id="ARBA00022741"/>
    </source>
</evidence>
<dbReference type="InterPro" id="IPR039657">
    <property type="entry name" value="Dimethylallyltransferase"/>
</dbReference>
<comment type="similarity">
    <text evidence="1">Belongs to the IPP transferase family.</text>
</comment>
<name>X0XTS4_9ZZZZ</name>
<reference evidence="5" key="1">
    <citation type="journal article" date="2014" name="Front. Microbiol.">
        <title>High frequency of phylogenetically diverse reductive dehalogenase-homologous genes in deep subseafloor sedimentary metagenomes.</title>
        <authorList>
            <person name="Kawai M."/>
            <person name="Futagami T."/>
            <person name="Toyoda A."/>
            <person name="Takaki Y."/>
            <person name="Nishi S."/>
            <person name="Hori S."/>
            <person name="Arai W."/>
            <person name="Tsubouchi T."/>
            <person name="Morono Y."/>
            <person name="Uchiyama I."/>
            <person name="Ito T."/>
            <person name="Fujiyama A."/>
            <person name="Inagaki F."/>
            <person name="Takami H."/>
        </authorList>
    </citation>
    <scope>NUCLEOTIDE SEQUENCE</scope>
    <source>
        <strain evidence="5">Expedition CK06-06</strain>
    </source>
</reference>
<accession>X0XTS4</accession>
<dbReference type="PANTHER" id="PTHR11088">
    <property type="entry name" value="TRNA DIMETHYLALLYLTRANSFERASE"/>
    <property type="match status" value="1"/>
</dbReference>
<sequence>YKSTGKTISYLQKKASDSNAKFNYQITGLQRNRENLYQRINLRVDKMFKDGFIEEVKMLRDMGYKEDLNSMQGLGYKQTNKHLNGIYTIEKAIDLIKIETRHYAKRQMTWFKNKIKNIEWIDLDKCSENEVISKIFPPL</sequence>
<proteinExistence type="inferred from homology"/>
<dbReference type="GO" id="GO:0005524">
    <property type="term" value="F:ATP binding"/>
    <property type="evidence" value="ECO:0007669"/>
    <property type="project" value="UniProtKB-KW"/>
</dbReference>
<evidence type="ECO:0000256" key="1">
    <source>
        <dbReference type="ARBA" id="ARBA00005842"/>
    </source>
</evidence>
<dbReference type="Pfam" id="PF01715">
    <property type="entry name" value="IPPT"/>
    <property type="match status" value="1"/>
</dbReference>